<evidence type="ECO:0000256" key="3">
    <source>
        <dbReference type="ARBA" id="ARBA00022448"/>
    </source>
</evidence>
<dbReference type="EMBL" id="CP118108">
    <property type="protein sequence ID" value="WDI04495.1"/>
    <property type="molecule type" value="Genomic_DNA"/>
</dbReference>
<evidence type="ECO:0000313" key="10">
    <source>
        <dbReference type="EMBL" id="WDI04495.1"/>
    </source>
</evidence>
<reference evidence="9 12" key="1">
    <citation type="submission" date="2023-02" db="EMBL/GenBank/DDBJ databases">
        <title>Pathogen: clinical or host-associated sample.</title>
        <authorList>
            <person name="Hergert J."/>
            <person name="Casey R."/>
            <person name="Wagner J."/>
            <person name="Young E.L."/>
            <person name="Oakeson K.F."/>
        </authorList>
    </citation>
    <scope>NUCLEOTIDE SEQUENCE</scope>
    <source>
        <strain evidence="10 12">2022CK-00829</strain>
        <strain evidence="9">2022CK-00830</strain>
    </source>
</reference>
<feature type="transmembrane region" description="Helical" evidence="8">
    <location>
        <begin position="303"/>
        <end position="321"/>
    </location>
</feature>
<dbReference type="NCBIfam" id="TIGR00912">
    <property type="entry name" value="2A0309"/>
    <property type="match status" value="1"/>
</dbReference>
<feature type="transmembrane region" description="Helical" evidence="8">
    <location>
        <begin position="272"/>
        <end position="291"/>
    </location>
</feature>
<feature type="transmembrane region" description="Helical" evidence="8">
    <location>
        <begin position="7"/>
        <end position="29"/>
    </location>
</feature>
<feature type="transmembrane region" description="Helical" evidence="8">
    <location>
        <begin position="41"/>
        <end position="62"/>
    </location>
</feature>
<dbReference type="Proteomes" id="UP001221519">
    <property type="component" value="Chromosome"/>
</dbReference>
<proteinExistence type="inferred from homology"/>
<evidence type="ECO:0000313" key="9">
    <source>
        <dbReference type="EMBL" id="WDH84813.1"/>
    </source>
</evidence>
<evidence type="ECO:0000256" key="1">
    <source>
        <dbReference type="ARBA" id="ARBA00004141"/>
    </source>
</evidence>
<keyword evidence="7 8" id="KW-0472">Membrane</keyword>
<dbReference type="AlphaFoldDB" id="A0AAX3N4P2"/>
<dbReference type="GO" id="GO:0009847">
    <property type="term" value="P:spore germination"/>
    <property type="evidence" value="ECO:0007669"/>
    <property type="project" value="InterPro"/>
</dbReference>
<keyword evidence="6 8" id="KW-1133">Transmembrane helix</keyword>
<keyword evidence="12" id="KW-1185">Reference proteome</keyword>
<evidence type="ECO:0000256" key="8">
    <source>
        <dbReference type="SAM" id="Phobius"/>
    </source>
</evidence>
<comment type="similarity">
    <text evidence="2">Belongs to the amino acid-polyamine-organocation (APC) superfamily. Spore germination protein (SGP) (TC 2.A.3.9) family.</text>
</comment>
<name>A0AAX3N4P2_9BACL</name>
<dbReference type="Pfam" id="PF03845">
    <property type="entry name" value="Spore_permease"/>
    <property type="match status" value="1"/>
</dbReference>
<feature type="transmembrane region" description="Helical" evidence="8">
    <location>
        <begin position="187"/>
        <end position="205"/>
    </location>
</feature>
<feature type="transmembrane region" description="Helical" evidence="8">
    <location>
        <begin position="217"/>
        <end position="236"/>
    </location>
</feature>
<organism evidence="9 11">
    <name type="scientific">Paenibacillus urinalis</name>
    <dbReference type="NCBI Taxonomy" id="521520"/>
    <lineage>
        <taxon>Bacteria</taxon>
        <taxon>Bacillati</taxon>
        <taxon>Bacillota</taxon>
        <taxon>Bacilli</taxon>
        <taxon>Bacillales</taxon>
        <taxon>Paenibacillaceae</taxon>
        <taxon>Paenibacillus</taxon>
    </lineage>
</organism>
<dbReference type="PANTHER" id="PTHR34975">
    <property type="entry name" value="SPORE GERMINATION PROTEIN A2"/>
    <property type="match status" value="1"/>
</dbReference>
<feature type="transmembrane region" description="Helical" evidence="8">
    <location>
        <begin position="121"/>
        <end position="141"/>
    </location>
</feature>
<gene>
    <name evidence="9" type="ORF">PUW23_11600</name>
    <name evidence="10" type="ORF">PUW25_11290</name>
</gene>
<keyword evidence="4" id="KW-0309">Germination</keyword>
<dbReference type="Proteomes" id="UP001220962">
    <property type="component" value="Chromosome"/>
</dbReference>
<accession>A0AAX3N4P2</accession>
<dbReference type="GO" id="GO:0016020">
    <property type="term" value="C:membrane"/>
    <property type="evidence" value="ECO:0007669"/>
    <property type="project" value="UniProtKB-SubCell"/>
</dbReference>
<dbReference type="EMBL" id="CP118101">
    <property type="protein sequence ID" value="WDH84813.1"/>
    <property type="molecule type" value="Genomic_DNA"/>
</dbReference>
<feature type="transmembrane region" description="Helical" evidence="8">
    <location>
        <begin position="82"/>
        <end position="101"/>
    </location>
</feature>
<evidence type="ECO:0000256" key="2">
    <source>
        <dbReference type="ARBA" id="ARBA00007998"/>
    </source>
</evidence>
<protein>
    <submittedName>
        <fullName evidence="9">Endospore germination permease</fullName>
    </submittedName>
</protein>
<dbReference type="RefSeq" id="WP_205053207.1">
    <property type="nucleotide sequence ID" value="NZ_CP118101.1"/>
</dbReference>
<keyword evidence="5 8" id="KW-0812">Transmembrane</keyword>
<evidence type="ECO:0000256" key="6">
    <source>
        <dbReference type="ARBA" id="ARBA00022989"/>
    </source>
</evidence>
<evidence type="ECO:0000313" key="11">
    <source>
        <dbReference type="Proteomes" id="UP001220962"/>
    </source>
</evidence>
<feature type="transmembrane region" description="Helical" evidence="8">
    <location>
        <begin position="333"/>
        <end position="352"/>
    </location>
</feature>
<evidence type="ECO:0000256" key="7">
    <source>
        <dbReference type="ARBA" id="ARBA00023136"/>
    </source>
</evidence>
<evidence type="ECO:0000256" key="5">
    <source>
        <dbReference type="ARBA" id="ARBA00022692"/>
    </source>
</evidence>
<feature type="transmembrane region" description="Helical" evidence="8">
    <location>
        <begin position="148"/>
        <end position="167"/>
    </location>
</feature>
<keyword evidence="3" id="KW-0813">Transport</keyword>
<dbReference type="InterPro" id="IPR004761">
    <property type="entry name" value="Spore_GerAB"/>
</dbReference>
<dbReference type="PANTHER" id="PTHR34975:SF2">
    <property type="entry name" value="SPORE GERMINATION PROTEIN A2"/>
    <property type="match status" value="1"/>
</dbReference>
<sequence length="373" mass="42337">MTESKGALNILQLFMMLALMNGLANHVIINPMLLDTSGRDAWIAVLAAGALFLLWIPLIRWLMHRSGQRKWMDWIADQSHPIVAWILMLPMLAILYLIGGTTVIHTIKWNLSNYLPTSSDFFLVLILVLLCMVLVLWGIHVIAITSGILLPLVSGLGIFVAVSNTTLKDYHLLQPILEHGPRPVIEGMLYAGGGFVEFIIILLLQHHLSHKVRLWQLYIYGVFTIMITLGPIIGAITEFGPVEASKQMASPFEQWRLVKIGQYIEHLDFLSIFQWLSGACIRVSLSVFILCEIISFKKKITRSVFIIVVMTTYAVGALFPLNEYSFYLWLFHHYVPLSLILLLSLSILWALISVFNKRKKEPAYDRTSAEEHQ</sequence>
<evidence type="ECO:0000313" key="12">
    <source>
        <dbReference type="Proteomes" id="UP001221519"/>
    </source>
</evidence>
<comment type="subcellular location">
    <subcellularLocation>
        <location evidence="1">Membrane</location>
        <topology evidence="1">Multi-pass membrane protein</topology>
    </subcellularLocation>
</comment>
<evidence type="ECO:0000256" key="4">
    <source>
        <dbReference type="ARBA" id="ARBA00022544"/>
    </source>
</evidence>